<name>A0ABS7UF71_9ACTN</name>
<dbReference type="PANTHER" id="PTHR30055">
    <property type="entry name" value="HTH-TYPE TRANSCRIPTIONAL REGULATOR RUTR"/>
    <property type="match status" value="1"/>
</dbReference>
<evidence type="ECO:0000313" key="6">
    <source>
        <dbReference type="EMBL" id="MBZ5739412.1"/>
    </source>
</evidence>
<evidence type="ECO:0000256" key="4">
    <source>
        <dbReference type="PROSITE-ProRule" id="PRU00335"/>
    </source>
</evidence>
<dbReference type="SUPFAM" id="SSF46689">
    <property type="entry name" value="Homeodomain-like"/>
    <property type="match status" value="1"/>
</dbReference>
<dbReference type="PROSITE" id="PS50977">
    <property type="entry name" value="HTH_TETR_2"/>
    <property type="match status" value="1"/>
</dbReference>
<dbReference type="PANTHER" id="PTHR30055:SF234">
    <property type="entry name" value="HTH-TYPE TRANSCRIPTIONAL REGULATOR BETI"/>
    <property type="match status" value="1"/>
</dbReference>
<keyword evidence="3" id="KW-0804">Transcription</keyword>
<dbReference type="Proteomes" id="UP000780875">
    <property type="component" value="Unassembled WGS sequence"/>
</dbReference>
<evidence type="ECO:0000256" key="2">
    <source>
        <dbReference type="ARBA" id="ARBA00023125"/>
    </source>
</evidence>
<feature type="DNA-binding region" description="H-T-H motif" evidence="4">
    <location>
        <begin position="28"/>
        <end position="47"/>
    </location>
</feature>
<dbReference type="PROSITE" id="PS01081">
    <property type="entry name" value="HTH_TETR_1"/>
    <property type="match status" value="1"/>
</dbReference>
<feature type="domain" description="HTH tetR-type" evidence="5">
    <location>
        <begin position="5"/>
        <end position="65"/>
    </location>
</feature>
<dbReference type="Gene3D" id="1.10.357.10">
    <property type="entry name" value="Tetracycline Repressor, domain 2"/>
    <property type="match status" value="1"/>
</dbReference>
<keyword evidence="7" id="KW-1185">Reference proteome</keyword>
<proteinExistence type="predicted"/>
<evidence type="ECO:0000313" key="7">
    <source>
        <dbReference type="Proteomes" id="UP000780875"/>
    </source>
</evidence>
<dbReference type="SUPFAM" id="SSF48498">
    <property type="entry name" value="Tetracyclin repressor-like, C-terminal domain"/>
    <property type="match status" value="1"/>
</dbReference>
<evidence type="ECO:0000259" key="5">
    <source>
        <dbReference type="PROSITE" id="PS50977"/>
    </source>
</evidence>
<accession>A0ABS7UF71</accession>
<protein>
    <submittedName>
        <fullName evidence="6">TetR/AcrR family transcriptional regulator</fullName>
    </submittedName>
</protein>
<keyword evidence="2 4" id="KW-0238">DNA-binding</keyword>
<gene>
    <name evidence="6" type="ORF">K8U61_14665</name>
</gene>
<evidence type="ECO:0000256" key="1">
    <source>
        <dbReference type="ARBA" id="ARBA00023015"/>
    </source>
</evidence>
<reference evidence="6 7" key="1">
    <citation type="submission" date="2021-09" db="EMBL/GenBank/DDBJ databases">
        <title>Whole genome sequence of Nocardioides sp. GBK3QG-3.</title>
        <authorList>
            <person name="Tuo L."/>
        </authorList>
    </citation>
    <scope>NUCLEOTIDE SEQUENCE [LARGE SCALE GENOMIC DNA]</scope>
    <source>
        <strain evidence="6 7">GBK3QG-3</strain>
    </source>
</reference>
<dbReference type="InterPro" id="IPR009057">
    <property type="entry name" value="Homeodomain-like_sf"/>
</dbReference>
<evidence type="ECO:0000256" key="3">
    <source>
        <dbReference type="ARBA" id="ARBA00023163"/>
    </source>
</evidence>
<dbReference type="PRINTS" id="PR00455">
    <property type="entry name" value="HTHTETR"/>
</dbReference>
<comment type="caution">
    <text evidence="6">The sequence shown here is derived from an EMBL/GenBank/DDBJ whole genome shotgun (WGS) entry which is preliminary data.</text>
</comment>
<dbReference type="InterPro" id="IPR001647">
    <property type="entry name" value="HTH_TetR"/>
</dbReference>
<sequence length="194" mass="21460">MTDRPTVRERILDAAEACLRRDGIRRTSVAAVAEEAGVSRAYLYRFFPDKSTLLSAALIRRDEEFWSDARERIAAVIDDGVATMVTQAVLLSRRAPLGPLALELAEAEPEAFAEVVGTYVHEIVPGLSDFWVDMLRAARDRGRVRADLDLDTAAEWVIRVLVSLVGVPGRAVDADDHEALHAYLGTYLEPAFRP</sequence>
<dbReference type="RefSeq" id="WP_224123780.1">
    <property type="nucleotide sequence ID" value="NZ_JAIQZJ010000008.1"/>
</dbReference>
<dbReference type="InterPro" id="IPR050109">
    <property type="entry name" value="HTH-type_TetR-like_transc_reg"/>
</dbReference>
<dbReference type="InterPro" id="IPR036271">
    <property type="entry name" value="Tet_transcr_reg_TetR-rel_C_sf"/>
</dbReference>
<organism evidence="6 7">
    <name type="scientific">Nocardioides mangrovi</name>
    <dbReference type="NCBI Taxonomy" id="2874580"/>
    <lineage>
        <taxon>Bacteria</taxon>
        <taxon>Bacillati</taxon>
        <taxon>Actinomycetota</taxon>
        <taxon>Actinomycetes</taxon>
        <taxon>Propionibacteriales</taxon>
        <taxon>Nocardioidaceae</taxon>
        <taxon>Nocardioides</taxon>
    </lineage>
</organism>
<dbReference type="InterPro" id="IPR023772">
    <property type="entry name" value="DNA-bd_HTH_TetR-type_CS"/>
</dbReference>
<dbReference type="EMBL" id="JAIQZJ010000008">
    <property type="protein sequence ID" value="MBZ5739412.1"/>
    <property type="molecule type" value="Genomic_DNA"/>
</dbReference>
<dbReference type="Pfam" id="PF00440">
    <property type="entry name" value="TetR_N"/>
    <property type="match status" value="1"/>
</dbReference>
<keyword evidence="1" id="KW-0805">Transcription regulation</keyword>